<evidence type="ECO:0000313" key="2">
    <source>
        <dbReference type="EMBL" id="KDQ58277.1"/>
    </source>
</evidence>
<keyword evidence="3" id="KW-1185">Reference proteome</keyword>
<evidence type="ECO:0000313" key="3">
    <source>
        <dbReference type="Proteomes" id="UP000027265"/>
    </source>
</evidence>
<proteinExistence type="predicted"/>
<dbReference type="AlphaFoldDB" id="A0A067Q454"/>
<name>A0A067Q454_9AGAM</name>
<sequence>MSSIGERIRGAAQVISGIGDQLRGGGMDALDSTIRVSDAQNRSGVEDKELYNQGKKNYEEGWARMTGHTRGAPTFNKHSPKGGIAAHEPDAGRPGPAPTDPRPPVPPREQPHYGHGDRSVGVVEGGGRVAHPDRDTSAVSGTEPDFSGVGEPAGNSGIGNTENATGGGVSSEVHESGPKDGSASFF</sequence>
<feature type="compositionally biased region" description="Pro residues" evidence="1">
    <location>
        <begin position="95"/>
        <end position="108"/>
    </location>
</feature>
<gene>
    <name evidence="2" type="ORF">JAAARDRAFT_262096</name>
</gene>
<accession>A0A067Q454</accession>
<dbReference type="Proteomes" id="UP000027265">
    <property type="component" value="Unassembled WGS sequence"/>
</dbReference>
<feature type="compositionally biased region" description="Basic and acidic residues" evidence="1">
    <location>
        <begin position="109"/>
        <end position="118"/>
    </location>
</feature>
<protein>
    <submittedName>
        <fullName evidence="2">Uncharacterized protein</fullName>
    </submittedName>
</protein>
<evidence type="ECO:0000256" key="1">
    <source>
        <dbReference type="SAM" id="MobiDB-lite"/>
    </source>
</evidence>
<feature type="region of interest" description="Disordered" evidence="1">
    <location>
        <begin position="63"/>
        <end position="186"/>
    </location>
</feature>
<dbReference type="InParanoid" id="A0A067Q454"/>
<dbReference type="HOGENOM" id="CLU_1454624_0_0_1"/>
<dbReference type="OrthoDB" id="2590867at2759"/>
<dbReference type="EMBL" id="KL197718">
    <property type="protein sequence ID" value="KDQ58277.1"/>
    <property type="molecule type" value="Genomic_DNA"/>
</dbReference>
<organism evidence="2 3">
    <name type="scientific">Jaapia argillacea MUCL 33604</name>
    <dbReference type="NCBI Taxonomy" id="933084"/>
    <lineage>
        <taxon>Eukaryota</taxon>
        <taxon>Fungi</taxon>
        <taxon>Dikarya</taxon>
        <taxon>Basidiomycota</taxon>
        <taxon>Agaricomycotina</taxon>
        <taxon>Agaricomycetes</taxon>
        <taxon>Agaricomycetidae</taxon>
        <taxon>Jaapiales</taxon>
        <taxon>Jaapiaceae</taxon>
        <taxon>Jaapia</taxon>
    </lineage>
</organism>
<reference evidence="3" key="1">
    <citation type="journal article" date="2014" name="Proc. Natl. Acad. Sci. U.S.A.">
        <title>Extensive sampling of basidiomycete genomes demonstrates inadequacy of the white-rot/brown-rot paradigm for wood decay fungi.</title>
        <authorList>
            <person name="Riley R."/>
            <person name="Salamov A.A."/>
            <person name="Brown D.W."/>
            <person name="Nagy L.G."/>
            <person name="Floudas D."/>
            <person name="Held B.W."/>
            <person name="Levasseur A."/>
            <person name="Lombard V."/>
            <person name="Morin E."/>
            <person name="Otillar R."/>
            <person name="Lindquist E.A."/>
            <person name="Sun H."/>
            <person name="LaButti K.M."/>
            <person name="Schmutz J."/>
            <person name="Jabbour D."/>
            <person name="Luo H."/>
            <person name="Baker S.E."/>
            <person name="Pisabarro A.G."/>
            <person name="Walton J.D."/>
            <person name="Blanchette R.A."/>
            <person name="Henrissat B."/>
            <person name="Martin F."/>
            <person name="Cullen D."/>
            <person name="Hibbett D.S."/>
            <person name="Grigoriev I.V."/>
        </authorList>
    </citation>
    <scope>NUCLEOTIDE SEQUENCE [LARGE SCALE GENOMIC DNA]</scope>
    <source>
        <strain evidence="3">MUCL 33604</strain>
    </source>
</reference>